<dbReference type="KEGG" id="rto:RTO_16750"/>
<feature type="transmembrane region" description="Helical" evidence="6">
    <location>
        <begin position="245"/>
        <end position="266"/>
    </location>
</feature>
<feature type="transmembrane region" description="Helical" evidence="6">
    <location>
        <begin position="12"/>
        <end position="32"/>
    </location>
</feature>
<keyword evidence="2" id="KW-1003">Cell membrane</keyword>
<proteinExistence type="predicted"/>
<dbReference type="RefSeq" id="WP_015528842.1">
    <property type="nucleotide sequence ID" value="NC_021015.1"/>
</dbReference>
<feature type="transmembrane region" description="Helical" evidence="6">
    <location>
        <begin position="413"/>
        <end position="431"/>
    </location>
</feature>
<dbReference type="InterPro" id="IPR002797">
    <property type="entry name" value="Polysacc_synth"/>
</dbReference>
<feature type="transmembrane region" description="Helical" evidence="6">
    <location>
        <begin position="354"/>
        <end position="376"/>
    </location>
</feature>
<evidence type="ECO:0000313" key="7">
    <source>
        <dbReference type="EMBL" id="CBL26253.1"/>
    </source>
</evidence>
<evidence type="ECO:0000313" key="8">
    <source>
        <dbReference type="Proteomes" id="UP000008956"/>
    </source>
</evidence>
<dbReference type="PANTHER" id="PTHR30250">
    <property type="entry name" value="PST FAMILY PREDICTED COLANIC ACID TRANSPORTER"/>
    <property type="match status" value="1"/>
</dbReference>
<comment type="subcellular location">
    <subcellularLocation>
        <location evidence="1">Cell membrane</location>
        <topology evidence="1">Multi-pass membrane protein</topology>
    </subcellularLocation>
</comment>
<evidence type="ECO:0000256" key="2">
    <source>
        <dbReference type="ARBA" id="ARBA00022475"/>
    </source>
</evidence>
<feature type="transmembrane region" description="Helical" evidence="6">
    <location>
        <begin position="382"/>
        <end position="401"/>
    </location>
</feature>
<keyword evidence="4 6" id="KW-1133">Transmembrane helix</keyword>
<accession>D4M4U1</accession>
<feature type="transmembrane region" description="Helical" evidence="6">
    <location>
        <begin position="437"/>
        <end position="459"/>
    </location>
</feature>
<dbReference type="InterPro" id="IPR050833">
    <property type="entry name" value="Poly_Biosynth_Transport"/>
</dbReference>
<sequence>MKKFWHFAKTSGIYFAGTVLQKIISFFLLPIYTKYINPKDMGTYDVQLAYVTFLCSVLFLNIWSGIMRYTFEYKDEERKKPITTGMAIFMCSSVLYTVLFIAGAFVLKVPYLEWIYLYGILSNVQTLLGYLARCFGKNALYATAGLGTSVVTMAFNVLLIVVFRMDYSAMFISSCIGFLFNAIVLGIGIRFDKLISIKAFDFDLFKRLIIFSIPLCLNSIAFWFLTAYSRVAISNILGEEQNGMYAIAGKFSSFITLFTTCFNLAWQEITYVTEANVNDDRKGFYTQAINYYMRFLGMGVLLLIPVVYVIYPFFINESYSAAKVYVPLYLFATIASVISEFLGEIFTATKMNKYLFWTTVTSGTLNVISVHVLIPILGVQGASLSLLIGFCVNTVMRLIILRKEISISLDLKFLGFFILLAVVVSMVYIHGAIWSNIISFVIVGVICLFVFKDILLQILQSIQLKKNKKA</sequence>
<dbReference type="HOGENOM" id="CLU_022017_7_4_9"/>
<dbReference type="GO" id="GO:0005886">
    <property type="term" value="C:plasma membrane"/>
    <property type="evidence" value="ECO:0007669"/>
    <property type="project" value="UniProtKB-SubCell"/>
</dbReference>
<keyword evidence="3 6" id="KW-0812">Transmembrane</keyword>
<evidence type="ECO:0000256" key="1">
    <source>
        <dbReference type="ARBA" id="ARBA00004651"/>
    </source>
</evidence>
<dbReference type="AlphaFoldDB" id="D4M4U1"/>
<gene>
    <name evidence="7" type="ORF">RTO_16750</name>
</gene>
<evidence type="ECO:0000256" key="4">
    <source>
        <dbReference type="ARBA" id="ARBA00022989"/>
    </source>
</evidence>
<protein>
    <submittedName>
        <fullName evidence="7">Membrane protein involved in the export of O-antigen and teichoic acid</fullName>
    </submittedName>
</protein>
<evidence type="ECO:0000256" key="6">
    <source>
        <dbReference type="SAM" id="Phobius"/>
    </source>
</evidence>
<feature type="transmembrane region" description="Helical" evidence="6">
    <location>
        <begin position="208"/>
        <end position="225"/>
    </location>
</feature>
<feature type="transmembrane region" description="Helical" evidence="6">
    <location>
        <begin position="139"/>
        <end position="163"/>
    </location>
</feature>
<dbReference type="Proteomes" id="UP000008956">
    <property type="component" value="Chromosome"/>
</dbReference>
<feature type="transmembrane region" description="Helical" evidence="6">
    <location>
        <begin position="47"/>
        <end position="66"/>
    </location>
</feature>
<dbReference type="PANTHER" id="PTHR30250:SF11">
    <property type="entry name" value="O-ANTIGEN TRANSPORTER-RELATED"/>
    <property type="match status" value="1"/>
</dbReference>
<evidence type="ECO:0000256" key="5">
    <source>
        <dbReference type="ARBA" id="ARBA00023136"/>
    </source>
</evidence>
<evidence type="ECO:0000256" key="3">
    <source>
        <dbReference type="ARBA" id="ARBA00022692"/>
    </source>
</evidence>
<dbReference type="PATRIC" id="fig|657313.3.peg.1472"/>
<feature type="transmembrane region" description="Helical" evidence="6">
    <location>
        <begin position="115"/>
        <end position="132"/>
    </location>
</feature>
<reference evidence="7 8" key="1">
    <citation type="submission" date="2010-03" db="EMBL/GenBank/DDBJ databases">
        <title>The genome sequence of Ruminococcus torques L2-14.</title>
        <authorList>
            <consortium name="metaHIT consortium -- http://www.metahit.eu/"/>
            <person name="Pajon A."/>
            <person name="Turner K."/>
            <person name="Parkhill J."/>
            <person name="Duncan S."/>
            <person name="Flint H."/>
        </authorList>
    </citation>
    <scope>NUCLEOTIDE SEQUENCE [LARGE SCALE GENOMIC DNA]</scope>
    <source>
        <strain evidence="7 8">L2-14</strain>
    </source>
</reference>
<organism evidence="7 8">
    <name type="scientific">[Ruminococcus] torques L2-14</name>
    <dbReference type="NCBI Taxonomy" id="657313"/>
    <lineage>
        <taxon>Bacteria</taxon>
        <taxon>Bacillati</taxon>
        <taxon>Bacillota</taxon>
        <taxon>Clostridia</taxon>
        <taxon>Lachnospirales</taxon>
        <taxon>Lachnospiraceae</taxon>
        <taxon>Mediterraneibacter</taxon>
    </lineage>
</organism>
<name>D4M4U1_9FIRM</name>
<reference evidence="7 8" key="2">
    <citation type="submission" date="2010-03" db="EMBL/GenBank/DDBJ databases">
        <authorList>
            <person name="Pajon A."/>
        </authorList>
    </citation>
    <scope>NUCLEOTIDE SEQUENCE [LARGE SCALE GENOMIC DNA]</scope>
    <source>
        <strain evidence="7 8">L2-14</strain>
    </source>
</reference>
<keyword evidence="5 6" id="KW-0472">Membrane</keyword>
<dbReference type="EMBL" id="FP929055">
    <property type="protein sequence ID" value="CBL26253.1"/>
    <property type="molecule type" value="Genomic_DNA"/>
</dbReference>
<feature type="transmembrane region" description="Helical" evidence="6">
    <location>
        <begin position="87"/>
        <end position="109"/>
    </location>
</feature>
<feature type="transmembrane region" description="Helical" evidence="6">
    <location>
        <begin position="326"/>
        <end position="347"/>
    </location>
</feature>
<dbReference type="Pfam" id="PF01943">
    <property type="entry name" value="Polysacc_synt"/>
    <property type="match status" value="1"/>
</dbReference>
<feature type="transmembrane region" description="Helical" evidence="6">
    <location>
        <begin position="291"/>
        <end position="314"/>
    </location>
</feature>
<feature type="transmembrane region" description="Helical" evidence="6">
    <location>
        <begin position="169"/>
        <end position="187"/>
    </location>
</feature>